<evidence type="ECO:0000313" key="3">
    <source>
        <dbReference type="Proteomes" id="UP001162741"/>
    </source>
</evidence>
<keyword evidence="1" id="KW-1133">Transmembrane helix</keyword>
<organism evidence="2 3">
    <name type="scientific">Chitinophaga horti</name>
    <dbReference type="NCBI Taxonomy" id="2920382"/>
    <lineage>
        <taxon>Bacteria</taxon>
        <taxon>Pseudomonadati</taxon>
        <taxon>Bacteroidota</taxon>
        <taxon>Chitinophagia</taxon>
        <taxon>Chitinophagales</taxon>
        <taxon>Chitinophagaceae</taxon>
        <taxon>Chitinophaga</taxon>
    </lineage>
</organism>
<keyword evidence="1" id="KW-0812">Transmembrane</keyword>
<evidence type="ECO:0000313" key="2">
    <source>
        <dbReference type="EMBL" id="UYQ92962.1"/>
    </source>
</evidence>
<sequence>MHAFLYESGSLIWILALIIITIILQLLLLRWAMRVNDMIFYLDKINEKLFRLLEERKKEHNEQ</sequence>
<name>A0ABY6J2U5_9BACT</name>
<feature type="transmembrane region" description="Helical" evidence="1">
    <location>
        <begin position="12"/>
        <end position="32"/>
    </location>
</feature>
<dbReference type="RefSeq" id="WP_244836618.1">
    <property type="nucleotide sequence ID" value="NZ_CP107006.1"/>
</dbReference>
<reference evidence="2" key="1">
    <citation type="submission" date="2022-10" db="EMBL/GenBank/DDBJ databases">
        <title>Chitinophaga sp. nov., isolated from soil.</title>
        <authorList>
            <person name="Jeon C.O."/>
        </authorList>
    </citation>
    <scope>NUCLEOTIDE SEQUENCE</scope>
    <source>
        <strain evidence="2">R8</strain>
    </source>
</reference>
<protein>
    <recommendedName>
        <fullName evidence="4">CcmD family protein</fullName>
    </recommendedName>
</protein>
<evidence type="ECO:0008006" key="4">
    <source>
        <dbReference type="Google" id="ProtNLM"/>
    </source>
</evidence>
<dbReference type="EMBL" id="CP107006">
    <property type="protein sequence ID" value="UYQ92962.1"/>
    <property type="molecule type" value="Genomic_DNA"/>
</dbReference>
<proteinExistence type="predicted"/>
<dbReference type="Proteomes" id="UP001162741">
    <property type="component" value="Chromosome"/>
</dbReference>
<keyword evidence="3" id="KW-1185">Reference proteome</keyword>
<evidence type="ECO:0000256" key="1">
    <source>
        <dbReference type="SAM" id="Phobius"/>
    </source>
</evidence>
<keyword evidence="1" id="KW-0472">Membrane</keyword>
<gene>
    <name evidence="2" type="ORF">MKQ68_23050</name>
</gene>
<accession>A0ABY6J2U5</accession>